<dbReference type="InterPro" id="IPR013783">
    <property type="entry name" value="Ig-like_fold"/>
</dbReference>
<keyword evidence="3" id="KW-0812">Transmembrane</keyword>
<sequence>MLPRESLAVGGASVRPSRPRAAEVSFDLDAPSNSSLVFEPADTMTFTLLHSTPSKTFQLLSVVNIHPTHTTLFSVKTLKPERYFIKPSKVMLGPREHIVVRIELRQALYDEVLVHFSQDRKVVADRLLIQSAFNTNPVHDITFQAAYVFKNEPKSKAKDAAWAAAWKTFPSTHIHAKNLVMQFEASPDFGKVPFRPTIDSTSTPFALGGTSINRRTEAAVSDLPPLFTTHESMYSIEEAGYDFPVPMQQTPRHPRRSHLTPAPKPVVLYDPTRRSSVVGFQREKADLSLALTPSSESLVFAVSPHKSTSHSIMTIENLAPTQRVCFAVRIESKFRCKALPYRVGYIDGAGTASVQLELALSLHQDILHLLGRAEEIDPFKVRVQIMEMDAAAAAATAALPTDDARAQFLKALWQSPPNRMFVQKYTAVFVLDVMTPPPPVTEMPDSKEQHAKEEEGGGEDGEDRLSVVSECASYATAFTRAPPMRPIMTPLEHLQYQRTLNRHLLSQNDGDTVPPMRPTILELTEADEQYAQSKWQQHRQQEEDEPEAELTPGLDKKRSLPTLAEPQDPPVIPPIESVVHDPSEVVPPTIEHNTTTSHIPSNAVAALTSPDKGENEKKEVANVVVMPEEKVAGSPVAYDEPTGTFYIVAAQPSTSPLAASSLTSEPAAVAVVTSPVAASPTAAVVTSPQLSSRSLVLSEGSQDDSTFHTLRPSVSMDPDTLLVEAAMASLDPIIESHEGHSFVEPHVSPVCRQSSISNAHSNYGSSGDYDGSYDEVHEAPQYEQLEAEHADTSSLDDGSSEAHDDFHGHKDMCHPQVHDQKWTPRPSTIDDIPSGFSILTFPSEPPPVITTPPGKAAAMDCWEYDTEQQQQQAVVEPSSPPDSLHDRVSINNLTLPAPLVHGVMTRSPEPSPPPPTSSTTPKSKSRFSLLKAFERNHGPSKPMGLVTLTPQTILYHMDVGSAPSGSVTLTNLTSSVVVYKVKSAHPLRYKVKPTQGFLEPKGHCVVTIDLHPTAYNDLLCLSNMELGDIRDCLLVEAATSPTSRSSKALRNAKTHGELLGLMRTLWDEVNKKDVNVSRLFCEYAFDDSAYQSFVATLDGPVVVDGPVSPAVDEPRTPPAIVKKGNGFGWPRSKTPTNKVLRNAL</sequence>
<feature type="compositionally biased region" description="Basic and acidic residues" evidence="6">
    <location>
        <begin position="444"/>
        <end position="455"/>
    </location>
</feature>
<comment type="subcellular location">
    <subcellularLocation>
        <location evidence="1">Membrane</location>
        <topology evidence="1">Single-pass type IV membrane protein</topology>
    </subcellularLocation>
</comment>
<dbReference type="InterPro" id="IPR000535">
    <property type="entry name" value="MSP_dom"/>
</dbReference>
<dbReference type="Proteomes" id="UP000285430">
    <property type="component" value="Unassembled WGS sequence"/>
</dbReference>
<dbReference type="PROSITE" id="PS50202">
    <property type="entry name" value="MSP"/>
    <property type="match status" value="2"/>
</dbReference>
<dbReference type="Gene3D" id="2.60.40.10">
    <property type="entry name" value="Immunoglobulins"/>
    <property type="match status" value="2"/>
</dbReference>
<feature type="region of interest" description="Disordered" evidence="6">
    <location>
        <begin position="439"/>
        <end position="463"/>
    </location>
</feature>
<feature type="region of interest" description="Disordered" evidence="6">
    <location>
        <begin position="902"/>
        <end position="925"/>
    </location>
</feature>
<dbReference type="PANTHER" id="PTHR10809:SF6">
    <property type="entry name" value="AT11025P-RELATED"/>
    <property type="match status" value="1"/>
</dbReference>
<evidence type="ECO:0000256" key="6">
    <source>
        <dbReference type="SAM" id="MobiDB-lite"/>
    </source>
</evidence>
<comment type="similarity">
    <text evidence="2">Belongs to the VAMP-associated protein (VAP) (TC 9.B.17) family.</text>
</comment>
<dbReference type="GO" id="GO:0090158">
    <property type="term" value="P:endoplasmic reticulum membrane organization"/>
    <property type="evidence" value="ECO:0007669"/>
    <property type="project" value="TreeGrafter"/>
</dbReference>
<keyword evidence="5" id="KW-0472">Membrane</keyword>
<evidence type="ECO:0000256" key="4">
    <source>
        <dbReference type="ARBA" id="ARBA00022989"/>
    </source>
</evidence>
<dbReference type="Pfam" id="PF00635">
    <property type="entry name" value="Motile_Sperm"/>
    <property type="match status" value="1"/>
</dbReference>
<dbReference type="EMBL" id="QUTH01006594">
    <property type="protein sequence ID" value="RHZ06746.1"/>
    <property type="molecule type" value="Genomic_DNA"/>
</dbReference>
<feature type="region of interest" description="Disordered" evidence="6">
    <location>
        <begin position="787"/>
        <end position="821"/>
    </location>
</feature>
<dbReference type="GO" id="GO:0061817">
    <property type="term" value="P:endoplasmic reticulum-plasma membrane tethering"/>
    <property type="evidence" value="ECO:0007669"/>
    <property type="project" value="TreeGrafter"/>
</dbReference>
<evidence type="ECO:0000256" key="5">
    <source>
        <dbReference type="ARBA" id="ARBA00023136"/>
    </source>
</evidence>
<dbReference type="GO" id="GO:0005886">
    <property type="term" value="C:plasma membrane"/>
    <property type="evidence" value="ECO:0007669"/>
    <property type="project" value="TreeGrafter"/>
</dbReference>
<feature type="compositionally biased region" description="Basic and acidic residues" evidence="6">
    <location>
        <begin position="800"/>
        <end position="821"/>
    </location>
</feature>
<evidence type="ECO:0000256" key="2">
    <source>
        <dbReference type="ARBA" id="ARBA00008932"/>
    </source>
</evidence>
<name>A0A3R6X1P2_APHAT</name>
<evidence type="ECO:0000256" key="1">
    <source>
        <dbReference type="ARBA" id="ARBA00004211"/>
    </source>
</evidence>
<feature type="domain" description="MSP" evidence="7">
    <location>
        <begin position="35"/>
        <end position="184"/>
    </location>
</feature>
<gene>
    <name evidence="8" type="ORF">DYB37_007534</name>
</gene>
<dbReference type="SUPFAM" id="SSF49354">
    <property type="entry name" value="PapD-like"/>
    <property type="match status" value="2"/>
</dbReference>
<feature type="domain" description="MSP" evidence="7">
    <location>
        <begin position="945"/>
        <end position="1084"/>
    </location>
</feature>
<dbReference type="PANTHER" id="PTHR10809">
    <property type="entry name" value="VESICLE-ASSOCIATED MEMBRANE PROTEIN-ASSOCIATED PROTEIN"/>
    <property type="match status" value="1"/>
</dbReference>
<keyword evidence="4" id="KW-1133">Transmembrane helix</keyword>
<dbReference type="VEuPathDB" id="FungiDB:H257_07485"/>
<dbReference type="AlphaFoldDB" id="A0A3R6X1P2"/>
<feature type="region of interest" description="Disordered" evidence="6">
    <location>
        <begin position="1109"/>
        <end position="1134"/>
    </location>
</feature>
<proteinExistence type="inferred from homology"/>
<organism evidence="8 9">
    <name type="scientific">Aphanomyces astaci</name>
    <name type="common">Crayfish plague agent</name>
    <dbReference type="NCBI Taxonomy" id="112090"/>
    <lineage>
        <taxon>Eukaryota</taxon>
        <taxon>Sar</taxon>
        <taxon>Stramenopiles</taxon>
        <taxon>Oomycota</taxon>
        <taxon>Saprolegniomycetes</taxon>
        <taxon>Saprolegniales</taxon>
        <taxon>Verrucalvaceae</taxon>
        <taxon>Aphanomyces</taxon>
    </lineage>
</organism>
<dbReference type="InterPro" id="IPR008962">
    <property type="entry name" value="PapD-like_sf"/>
</dbReference>
<reference evidence="8 9" key="1">
    <citation type="submission" date="2018-08" db="EMBL/GenBank/DDBJ databases">
        <title>Aphanomyces genome sequencing and annotation.</title>
        <authorList>
            <person name="Minardi D."/>
            <person name="Oidtmann B."/>
            <person name="Van Der Giezen M."/>
            <person name="Studholme D.J."/>
        </authorList>
    </citation>
    <scope>NUCLEOTIDE SEQUENCE [LARGE SCALE GENOMIC DNA]</scope>
    <source>
        <strain evidence="8 9">Da</strain>
    </source>
</reference>
<dbReference type="GO" id="GO:0005789">
    <property type="term" value="C:endoplasmic reticulum membrane"/>
    <property type="evidence" value="ECO:0007669"/>
    <property type="project" value="InterPro"/>
</dbReference>
<feature type="region of interest" description="Disordered" evidence="6">
    <location>
        <begin position="530"/>
        <end position="573"/>
    </location>
</feature>
<evidence type="ECO:0000256" key="3">
    <source>
        <dbReference type="ARBA" id="ARBA00022692"/>
    </source>
</evidence>
<evidence type="ECO:0000313" key="9">
    <source>
        <dbReference type="Proteomes" id="UP000285430"/>
    </source>
</evidence>
<protein>
    <recommendedName>
        <fullName evidence="7">MSP domain-containing protein</fullName>
    </recommendedName>
</protein>
<dbReference type="InterPro" id="IPR016763">
    <property type="entry name" value="VAP"/>
</dbReference>
<comment type="caution">
    <text evidence="8">The sequence shown here is derived from an EMBL/GenBank/DDBJ whole genome shotgun (WGS) entry which is preliminary data.</text>
</comment>
<evidence type="ECO:0000313" key="8">
    <source>
        <dbReference type="EMBL" id="RHZ06746.1"/>
    </source>
</evidence>
<evidence type="ECO:0000259" key="7">
    <source>
        <dbReference type="PROSITE" id="PS50202"/>
    </source>
</evidence>
<accession>A0A3R6X1P2</accession>